<comment type="caution">
    <text evidence="1">The sequence shown here is derived from an EMBL/GenBank/DDBJ whole genome shotgun (WGS) entry which is preliminary data.</text>
</comment>
<dbReference type="InterPro" id="IPR014710">
    <property type="entry name" value="RmlC-like_jellyroll"/>
</dbReference>
<sequence length="126" mass="14398">MVSIEHSRYLIVLLICLVFTCKHNNQLPDPLEAGWQDEVVCEIVEETDKLRVLKCSFPPSVGHERHYHKAHIGYTLAGGIFRITDSAGTREVDIPTGYSFSNDYIEWHEVLNIGTTSAEFLIMEYK</sequence>
<dbReference type="Proteomes" id="UP000676776">
    <property type="component" value="Unassembled WGS sequence"/>
</dbReference>
<accession>A0ABS3T269</accession>
<protein>
    <submittedName>
        <fullName evidence="1">Cupin domain-containing protein</fullName>
    </submittedName>
</protein>
<dbReference type="InterPro" id="IPR011051">
    <property type="entry name" value="RmlC_Cupin_sf"/>
</dbReference>
<dbReference type="Gene3D" id="2.60.120.10">
    <property type="entry name" value="Jelly Rolls"/>
    <property type="match status" value="1"/>
</dbReference>
<proteinExistence type="predicted"/>
<dbReference type="SUPFAM" id="SSF51182">
    <property type="entry name" value="RmlC-like cupins"/>
    <property type="match status" value="1"/>
</dbReference>
<dbReference type="EMBL" id="JAGEVF010000002">
    <property type="protein sequence ID" value="MBO3115825.1"/>
    <property type="molecule type" value="Genomic_DNA"/>
</dbReference>
<gene>
    <name evidence="1" type="ORF">J4050_03655</name>
</gene>
<evidence type="ECO:0000313" key="1">
    <source>
        <dbReference type="EMBL" id="MBO3115825.1"/>
    </source>
</evidence>
<name>A0ABS3T269_9FLAO</name>
<evidence type="ECO:0000313" key="2">
    <source>
        <dbReference type="Proteomes" id="UP000676776"/>
    </source>
</evidence>
<reference evidence="1 2" key="1">
    <citation type="submission" date="2021-03" db="EMBL/GenBank/DDBJ databases">
        <title>Winogradskyella sp. nov., isolated from costal sediment.</title>
        <authorList>
            <person name="Gao C."/>
        </authorList>
    </citation>
    <scope>NUCLEOTIDE SEQUENCE [LARGE SCALE GENOMIC DNA]</scope>
    <source>
        <strain evidence="1 2">DF17</strain>
    </source>
</reference>
<keyword evidence="2" id="KW-1185">Reference proteome</keyword>
<organism evidence="1 2">
    <name type="scientific">Winogradskyella pelagia</name>
    <dbReference type="NCBI Taxonomy" id="2819984"/>
    <lineage>
        <taxon>Bacteria</taxon>
        <taxon>Pseudomonadati</taxon>
        <taxon>Bacteroidota</taxon>
        <taxon>Flavobacteriia</taxon>
        <taxon>Flavobacteriales</taxon>
        <taxon>Flavobacteriaceae</taxon>
        <taxon>Winogradskyella</taxon>
    </lineage>
</organism>